<keyword evidence="2" id="KW-0472">Membrane</keyword>
<feature type="region of interest" description="Disordered" evidence="1">
    <location>
        <begin position="33"/>
        <end position="108"/>
    </location>
</feature>
<sequence length="1117" mass="124991">MSFDAGGQSRLRRRASVRSQLPSFAAAATAHSLLEKPRDYAQSEFGTTKASNTRDVPAPRAPAATKGSSLLDKKADLSSDSDFPPAAIEGSRISRLPTRASTARPARKPLDLDECFKLARERMARDIPPGSPSPAPRPRPQTNGASSQQTTPSMLFTHKPIVMGHRGPKPARLESALEPRVANFRLPAHHDEESDEEFADRMHQFEQDAKQLEAMKEKKSWTKRSEPISLIRKTSASGAGGGKLDTSILGNQKNGAQRHDWGKPGAYSTVLRKFSSDPDAARAFNERFGSGLSHEQRLGSRSGQQSAITRKLRSKTPPPAKGDYSFEVDNDFTDEDLQISTSPPVGYRRTNTKIDEIRELERNYSLGGKQNLFPERTNTRLEETRRRELEDTTKAPHVLEPKEPILSLSTDPHSLTSESEAKHIQKVEELARRVANKSRLDLNGKRRSFLFTKSELEADAAVSQKATLLDSLKPLPRTISPDDVKPEESQTGHSTAFPTASKMSDGADGQSLTGTNKGSQHRPGPEPVPSIEPSRNAFTRSFRRNPRFSALQDRKNESKESAPAKERIDQADKVKPDTKVDADLSTLPRHKRETSLSKARIELPDLARTTSATSVASKTSADSWDPTDRIQAEAKLFALGNESERGSLRAPSPVSAKPNHGETDNEETPRPKRADTLVMPTPVVTGAFVDSPAVDKIVQRGRQPLRNSSSDTNGSMARSLSVSPRPNQTEKQHQPRAHPSSDMNPRRTRSTPRRRSPLRNSIRPPTVKDDLRDILKKSHVEGDSTLDDFTALTIADPSEPTDASKDKSNGSADPSSKDEQMKRLNGMSDALKTGLAGIRTARKGIERLEDQISYPPKTQTRAAEARRAARIQRLAQLQGDSYTLNLSDLPIPRLYQTKPRIRPTLLGLLVLLLSLWHIYWVMEGVFYDKWGKQKICYRGSPCRWDVDDPDYGYTIPVKLDQWVTGGLIRPHAAQLLQEAQDGWADVEDWWTGIDLRTVNHQAIRDPIKKQQYWRRLEKKGFLPEWRPDPWMQPQFEMWELEAQKQEASKARAALEYHDNYDDDEDGNEKSADHDDSVDQRRDDQGRENRVEEERVADEAPARPATHGYVNAWWQNNN</sequence>
<feature type="compositionally biased region" description="Basic residues" evidence="1">
    <location>
        <begin position="746"/>
        <end position="757"/>
    </location>
</feature>
<proteinExistence type="predicted"/>
<evidence type="ECO:0000313" key="3">
    <source>
        <dbReference type="EMBL" id="PSR77671.1"/>
    </source>
</evidence>
<feature type="transmembrane region" description="Helical" evidence="2">
    <location>
        <begin position="904"/>
        <end position="922"/>
    </location>
</feature>
<feature type="compositionally biased region" description="Basic and acidic residues" evidence="1">
    <location>
        <begin position="659"/>
        <end position="675"/>
    </location>
</feature>
<evidence type="ECO:0000313" key="4">
    <source>
        <dbReference type="Proteomes" id="UP000241462"/>
    </source>
</evidence>
<dbReference type="EMBL" id="KZ678646">
    <property type="protein sequence ID" value="PSR77671.1"/>
    <property type="molecule type" value="Genomic_DNA"/>
</dbReference>
<feature type="region of interest" description="Disordered" evidence="1">
    <location>
        <begin position="1057"/>
        <end position="1117"/>
    </location>
</feature>
<feature type="compositionally biased region" description="Basic and acidic residues" evidence="1">
    <location>
        <begin position="593"/>
        <end position="605"/>
    </location>
</feature>
<feature type="compositionally biased region" description="Low complexity" evidence="1">
    <location>
        <begin position="607"/>
        <end position="621"/>
    </location>
</feature>
<name>A0A2T2ZV82_9PEZI</name>
<dbReference type="InParanoid" id="A0A2T2ZV82"/>
<accession>A0A2T2ZV82</accession>
<feature type="compositionally biased region" description="Polar residues" evidence="1">
    <location>
        <begin position="299"/>
        <end position="308"/>
    </location>
</feature>
<feature type="region of interest" description="Disordered" evidence="1">
    <location>
        <begin position="290"/>
        <end position="328"/>
    </location>
</feature>
<gene>
    <name evidence="3" type="ORF">BD289DRAFT_445109</name>
</gene>
<keyword evidence="2" id="KW-1133">Transmembrane helix</keyword>
<keyword evidence="2" id="KW-0812">Transmembrane</keyword>
<reference evidence="3 4" key="1">
    <citation type="journal article" date="2018" name="Mycol. Prog.">
        <title>Coniella lustricola, a new species from submerged detritus.</title>
        <authorList>
            <person name="Raudabaugh D.B."/>
            <person name="Iturriaga T."/>
            <person name="Carver A."/>
            <person name="Mondo S."/>
            <person name="Pangilinan J."/>
            <person name="Lipzen A."/>
            <person name="He G."/>
            <person name="Amirebrahimi M."/>
            <person name="Grigoriev I.V."/>
            <person name="Miller A.N."/>
        </authorList>
    </citation>
    <scope>NUCLEOTIDE SEQUENCE [LARGE SCALE GENOMIC DNA]</scope>
    <source>
        <strain evidence="3 4">B22-T-1</strain>
    </source>
</reference>
<feature type="compositionally biased region" description="Basic and acidic residues" evidence="1">
    <location>
        <begin position="1067"/>
        <end position="1100"/>
    </location>
</feature>
<feature type="compositionally biased region" description="Polar residues" evidence="1">
    <location>
        <begin position="44"/>
        <end position="54"/>
    </location>
</feature>
<keyword evidence="4" id="KW-1185">Reference proteome</keyword>
<feature type="compositionally biased region" description="Pro residues" evidence="1">
    <location>
        <begin position="129"/>
        <end position="139"/>
    </location>
</feature>
<feature type="compositionally biased region" description="Polar residues" evidence="1">
    <location>
        <begin position="491"/>
        <end position="502"/>
    </location>
</feature>
<feature type="region of interest" description="Disordered" evidence="1">
    <location>
        <begin position="1"/>
        <end position="21"/>
    </location>
</feature>
<dbReference type="AlphaFoldDB" id="A0A2T2ZV82"/>
<feature type="region of interest" description="Disordered" evidence="1">
    <location>
        <begin position="795"/>
        <end position="820"/>
    </location>
</feature>
<feature type="compositionally biased region" description="Basic and acidic residues" evidence="1">
    <location>
        <begin position="552"/>
        <end position="582"/>
    </location>
</feature>
<evidence type="ECO:0000256" key="1">
    <source>
        <dbReference type="SAM" id="MobiDB-lite"/>
    </source>
</evidence>
<feature type="compositionally biased region" description="Basic and acidic residues" evidence="1">
    <location>
        <begin position="480"/>
        <end position="490"/>
    </location>
</feature>
<protein>
    <submittedName>
        <fullName evidence="3">Uncharacterized protein</fullName>
    </submittedName>
</protein>
<evidence type="ECO:0000256" key="2">
    <source>
        <dbReference type="SAM" id="Phobius"/>
    </source>
</evidence>
<feature type="region of interest" description="Disordered" evidence="1">
    <location>
        <begin position="125"/>
        <end position="152"/>
    </location>
</feature>
<feature type="compositionally biased region" description="Polar residues" evidence="1">
    <location>
        <begin position="705"/>
        <end position="727"/>
    </location>
</feature>
<organism evidence="3 4">
    <name type="scientific">Coniella lustricola</name>
    <dbReference type="NCBI Taxonomy" id="2025994"/>
    <lineage>
        <taxon>Eukaryota</taxon>
        <taxon>Fungi</taxon>
        <taxon>Dikarya</taxon>
        <taxon>Ascomycota</taxon>
        <taxon>Pezizomycotina</taxon>
        <taxon>Sordariomycetes</taxon>
        <taxon>Sordariomycetidae</taxon>
        <taxon>Diaporthales</taxon>
        <taxon>Schizoparmaceae</taxon>
        <taxon>Coniella</taxon>
    </lineage>
</organism>
<feature type="region of interest" description="Disordered" evidence="1">
    <location>
        <begin position="234"/>
        <end position="264"/>
    </location>
</feature>
<dbReference type="OrthoDB" id="3439035at2759"/>
<dbReference type="Proteomes" id="UP000241462">
    <property type="component" value="Unassembled WGS sequence"/>
</dbReference>
<feature type="compositionally biased region" description="Polar residues" evidence="1">
    <location>
        <begin position="141"/>
        <end position="152"/>
    </location>
</feature>
<feature type="region of interest" description="Disordered" evidence="1">
    <location>
        <begin position="473"/>
        <end position="770"/>
    </location>
</feature>